<dbReference type="Proteomes" id="UP001304671">
    <property type="component" value="Unassembled WGS sequence"/>
</dbReference>
<organism evidence="5 6">
    <name type="scientific">Arcicella aquatica</name>
    <dbReference type="NCBI Taxonomy" id="217141"/>
    <lineage>
        <taxon>Bacteria</taxon>
        <taxon>Pseudomonadati</taxon>
        <taxon>Bacteroidota</taxon>
        <taxon>Cytophagia</taxon>
        <taxon>Cytophagales</taxon>
        <taxon>Flectobacillaceae</taxon>
        <taxon>Arcicella</taxon>
    </lineage>
</organism>
<reference evidence="5 6" key="1">
    <citation type="submission" date="2023-12" db="EMBL/GenBank/DDBJ databases">
        <title>Novel species of the genus Arcicella isolated from rivers.</title>
        <authorList>
            <person name="Lu H."/>
        </authorList>
    </citation>
    <scope>NUCLEOTIDE SEQUENCE [LARGE SCALE GENOMIC DNA]</scope>
    <source>
        <strain evidence="5 6">LMG 21963</strain>
    </source>
</reference>
<evidence type="ECO:0000313" key="5">
    <source>
        <dbReference type="EMBL" id="MEA5259523.1"/>
    </source>
</evidence>
<sequence>MKRKITIIILLLLWANINYSQDINDRNGIVKDTNNLAEAFLKGTFYGQFRLLSIVTNNQNELSDYHATAVGLGFGYQSAYYKGFQINIGCFLTQDIVSSDFTVQDPTTKANNRYEVGMYDLADVNRKNLLFRLQMFYLKYRFKNSSVLVGNYTPQNLFINAQDGRMSPTMVQGVVLTLNPNKKIQIKLDLILGVSPRSTTHWYSVENSLGYYPSGVNLNGTKSQYFGNISSAGIGILDVNYMPIPRLKILMGNILAENIFNTAYIKAEYTHNLNNTQKFLIGAMFITQNSDGNGGNSDILKTYYPTHNKSNIINARIRYTTKMVESSINFGRITADGRYLMPREWGVEQFYTFLPRERIEGSGDVWAYSAKIAKNWFNKSLKTELGYGYYRLPDVKNTNLNKYGIPSFSQFTASINYQFRGFLKGTNAQFLYVQKNNQGEIYDNERYIINKVNMSQLNFILNYQF</sequence>
<dbReference type="InterPro" id="IPR005318">
    <property type="entry name" value="OM_porin_bac"/>
</dbReference>
<comment type="similarity">
    <text evidence="1">Belongs to the outer membrane porin (Opr) (TC 1.B.25) family.</text>
</comment>
<evidence type="ECO:0000256" key="2">
    <source>
        <dbReference type="ARBA" id="ARBA00022448"/>
    </source>
</evidence>
<dbReference type="Pfam" id="PF03573">
    <property type="entry name" value="OprD"/>
    <property type="match status" value="1"/>
</dbReference>
<gene>
    <name evidence="5" type="ORF">VB264_17125</name>
</gene>
<keyword evidence="2" id="KW-0813">Transport</keyword>
<dbReference type="InterPro" id="IPR023614">
    <property type="entry name" value="Porin_dom_sf"/>
</dbReference>
<protein>
    <submittedName>
        <fullName evidence="5">OprD family outer membrane porin</fullName>
    </submittedName>
</protein>
<comment type="caution">
    <text evidence="5">The sequence shown here is derived from an EMBL/GenBank/DDBJ whole genome shotgun (WGS) entry which is preliminary data.</text>
</comment>
<dbReference type="RefSeq" id="WP_323251219.1">
    <property type="nucleotide sequence ID" value="NZ_JAYFUL010000032.1"/>
</dbReference>
<feature type="signal peptide" evidence="4">
    <location>
        <begin position="1"/>
        <end position="20"/>
    </location>
</feature>
<evidence type="ECO:0000313" key="6">
    <source>
        <dbReference type="Proteomes" id="UP001304671"/>
    </source>
</evidence>
<evidence type="ECO:0000256" key="4">
    <source>
        <dbReference type="SAM" id="SignalP"/>
    </source>
</evidence>
<name>A0ABU5QR10_9BACT</name>
<keyword evidence="3 4" id="KW-0732">Signal</keyword>
<keyword evidence="6" id="KW-1185">Reference proteome</keyword>
<dbReference type="EMBL" id="JAYFUL010000032">
    <property type="protein sequence ID" value="MEA5259523.1"/>
    <property type="molecule type" value="Genomic_DNA"/>
</dbReference>
<feature type="chain" id="PRO_5047102067" evidence="4">
    <location>
        <begin position="21"/>
        <end position="465"/>
    </location>
</feature>
<evidence type="ECO:0000256" key="1">
    <source>
        <dbReference type="ARBA" id="ARBA00009075"/>
    </source>
</evidence>
<evidence type="ECO:0000256" key="3">
    <source>
        <dbReference type="ARBA" id="ARBA00022729"/>
    </source>
</evidence>
<accession>A0ABU5QR10</accession>
<dbReference type="Gene3D" id="2.40.160.10">
    <property type="entry name" value="Porin"/>
    <property type="match status" value="1"/>
</dbReference>
<proteinExistence type="inferred from homology"/>